<organism evidence="2 3">
    <name type="scientific">Aquipseudomonas alcaligenes</name>
    <name type="common">Pseudomonas alcaligenes</name>
    <dbReference type="NCBI Taxonomy" id="43263"/>
    <lineage>
        <taxon>Bacteria</taxon>
        <taxon>Pseudomonadati</taxon>
        <taxon>Pseudomonadota</taxon>
        <taxon>Gammaproteobacteria</taxon>
        <taxon>Pseudomonadales</taxon>
        <taxon>Pseudomonadaceae</taxon>
        <taxon>Aquipseudomonas</taxon>
    </lineage>
</organism>
<name>A0A5C7W178_AQUAC</name>
<gene>
    <name evidence="2" type="ORF">E6Q69_11085</name>
</gene>
<feature type="signal peptide" evidence="1">
    <location>
        <begin position="1"/>
        <end position="21"/>
    </location>
</feature>
<protein>
    <recommendedName>
        <fullName evidence="4">DUF4440 domain-containing protein</fullName>
    </recommendedName>
</protein>
<sequence>MNAWKLLGGLSLGLFCHTTMAGEPIADLDQFEAGYIACIEDEKAFADSCLTGLFKPHALPWRKDLDLQSVEDFLSKWIGKGAVYKVHPITRKETANLYQRRWYLIENESGGLMQLSVRFRTVKGQWHYVDMNLTNDEKAMGAITLESTEP</sequence>
<comment type="caution">
    <text evidence="2">The sequence shown here is derived from an EMBL/GenBank/DDBJ whole genome shotgun (WGS) entry which is preliminary data.</text>
</comment>
<dbReference type="AlphaFoldDB" id="A0A5C7W178"/>
<reference evidence="2 3" key="1">
    <citation type="submission" date="2018-09" db="EMBL/GenBank/DDBJ databases">
        <title>Metagenome Assembled Genomes from an Advanced Water Purification Facility.</title>
        <authorList>
            <person name="Stamps B.W."/>
            <person name="Spear J.R."/>
        </authorList>
    </citation>
    <scope>NUCLEOTIDE SEQUENCE [LARGE SCALE GENOMIC DNA]</scope>
    <source>
        <strain evidence="2">Bin_52_1</strain>
    </source>
</reference>
<keyword evidence="1" id="KW-0732">Signal</keyword>
<proteinExistence type="predicted"/>
<dbReference type="Proteomes" id="UP000321110">
    <property type="component" value="Unassembled WGS sequence"/>
</dbReference>
<evidence type="ECO:0000313" key="3">
    <source>
        <dbReference type="Proteomes" id="UP000321110"/>
    </source>
</evidence>
<feature type="chain" id="PRO_5023081002" description="DUF4440 domain-containing protein" evidence="1">
    <location>
        <begin position="22"/>
        <end position="150"/>
    </location>
</feature>
<evidence type="ECO:0000313" key="2">
    <source>
        <dbReference type="EMBL" id="TXI31586.1"/>
    </source>
</evidence>
<evidence type="ECO:0008006" key="4">
    <source>
        <dbReference type="Google" id="ProtNLM"/>
    </source>
</evidence>
<dbReference type="EMBL" id="SSFO01000182">
    <property type="protein sequence ID" value="TXI31586.1"/>
    <property type="molecule type" value="Genomic_DNA"/>
</dbReference>
<accession>A0A5C7W178</accession>
<evidence type="ECO:0000256" key="1">
    <source>
        <dbReference type="SAM" id="SignalP"/>
    </source>
</evidence>